<dbReference type="InterPro" id="IPR000182">
    <property type="entry name" value="GNAT_dom"/>
</dbReference>
<dbReference type="Proteomes" id="UP000619534">
    <property type="component" value="Unassembled WGS sequence"/>
</dbReference>
<feature type="domain" description="N-acetyltransferase" evidence="1">
    <location>
        <begin position="140"/>
        <end position="279"/>
    </location>
</feature>
<name>A0ABQ1PU02_9BACI</name>
<evidence type="ECO:0000313" key="2">
    <source>
        <dbReference type="EMBL" id="GGD03986.1"/>
    </source>
</evidence>
<proteinExistence type="predicted"/>
<comment type="caution">
    <text evidence="2">The sequence shown here is derived from an EMBL/GenBank/DDBJ whole genome shotgun (WGS) entry which is preliminary data.</text>
</comment>
<organism evidence="2 3">
    <name type="scientific">Thalassobacillus devorans</name>
    <dbReference type="NCBI Taxonomy" id="279813"/>
    <lineage>
        <taxon>Bacteria</taxon>
        <taxon>Bacillati</taxon>
        <taxon>Bacillota</taxon>
        <taxon>Bacilli</taxon>
        <taxon>Bacillales</taxon>
        <taxon>Bacillaceae</taxon>
        <taxon>Thalassobacillus</taxon>
    </lineage>
</organism>
<sequence length="279" mass="31673">MEVKSYNDPKVYLEKVESFLMKQEAMNNLPLGIAERLKKQPAEADLITIEEGGEVVYTLLHTMRNQWVLPACDTDQSVIDMAACYLYDNGYPVDGIVGKAEGATMFKDAYSKKSKRTSYIHMKQLVYRLDQLEQIHANGGKLKVAKESDKVLIAEWLRFFGREAGERSIMEDAETLAEHMVKSGSMNLWIVNGIPVSMVNQSRSTKHGATVNAVYTPDEYKRKGYATQAVWALTEKLLDQGYRFCSLYTDAENPTSNSIYKKIGYYPIGESLVYRFSHE</sequence>
<keyword evidence="3" id="KW-1185">Reference proteome</keyword>
<dbReference type="PROSITE" id="PS51186">
    <property type="entry name" value="GNAT"/>
    <property type="match status" value="1"/>
</dbReference>
<evidence type="ECO:0000313" key="3">
    <source>
        <dbReference type="Proteomes" id="UP000619534"/>
    </source>
</evidence>
<dbReference type="Pfam" id="PF08445">
    <property type="entry name" value="FR47"/>
    <property type="match status" value="1"/>
</dbReference>
<dbReference type="SUPFAM" id="SSF55729">
    <property type="entry name" value="Acyl-CoA N-acyltransferases (Nat)"/>
    <property type="match status" value="1"/>
</dbReference>
<evidence type="ECO:0000259" key="1">
    <source>
        <dbReference type="PROSITE" id="PS51186"/>
    </source>
</evidence>
<dbReference type="EMBL" id="BMCJ01000011">
    <property type="protein sequence ID" value="GGD03986.1"/>
    <property type="molecule type" value="Genomic_DNA"/>
</dbReference>
<dbReference type="RefSeq" id="WP_062442665.1">
    <property type="nucleotide sequence ID" value="NZ_BMCJ01000011.1"/>
</dbReference>
<accession>A0ABQ1PU02</accession>
<protein>
    <submittedName>
        <fullName evidence="2">Acetyltransferase</fullName>
    </submittedName>
</protein>
<dbReference type="InterPro" id="IPR016181">
    <property type="entry name" value="Acyl_CoA_acyltransferase"/>
</dbReference>
<dbReference type="Gene3D" id="3.40.630.30">
    <property type="match status" value="1"/>
</dbReference>
<reference evidence="3" key="1">
    <citation type="journal article" date="2019" name="Int. J. Syst. Evol. Microbiol.">
        <title>The Global Catalogue of Microorganisms (GCM) 10K type strain sequencing project: providing services to taxonomists for standard genome sequencing and annotation.</title>
        <authorList>
            <consortium name="The Broad Institute Genomics Platform"/>
            <consortium name="The Broad Institute Genome Sequencing Center for Infectious Disease"/>
            <person name="Wu L."/>
            <person name="Ma J."/>
        </authorList>
    </citation>
    <scope>NUCLEOTIDE SEQUENCE [LARGE SCALE GENOMIC DNA]</scope>
    <source>
        <strain evidence="3">CCM 7282</strain>
    </source>
</reference>
<dbReference type="InterPro" id="IPR013653">
    <property type="entry name" value="GCN5-like_dom"/>
</dbReference>
<gene>
    <name evidence="2" type="ORF">GCM10007216_38290</name>
</gene>